<evidence type="ECO:0000256" key="3">
    <source>
        <dbReference type="ARBA" id="ARBA00022692"/>
    </source>
</evidence>
<dbReference type="GO" id="GO:0015171">
    <property type="term" value="F:amino acid transmembrane transporter activity"/>
    <property type="evidence" value="ECO:0007669"/>
    <property type="project" value="TreeGrafter"/>
</dbReference>
<keyword evidence="8" id="KW-1185">Reference proteome</keyword>
<feature type="transmembrane region" description="Helical" evidence="6">
    <location>
        <begin position="459"/>
        <end position="478"/>
    </location>
</feature>
<dbReference type="InterPro" id="IPR002293">
    <property type="entry name" value="AA/rel_permease1"/>
</dbReference>
<feature type="transmembrane region" description="Helical" evidence="6">
    <location>
        <begin position="170"/>
        <end position="188"/>
    </location>
</feature>
<feature type="transmembrane region" description="Helical" evidence="6">
    <location>
        <begin position="404"/>
        <end position="423"/>
    </location>
</feature>
<feature type="transmembrane region" description="Helical" evidence="6">
    <location>
        <begin position="200"/>
        <end position="220"/>
    </location>
</feature>
<dbReference type="AlphaFoldDB" id="A0A7H1NT08"/>
<dbReference type="RefSeq" id="WP_203413137.1">
    <property type="nucleotide sequence ID" value="NZ_CP060244.1"/>
</dbReference>
<evidence type="ECO:0000313" key="8">
    <source>
        <dbReference type="Proteomes" id="UP000516349"/>
    </source>
</evidence>
<proteinExistence type="predicted"/>
<feature type="transmembrane region" description="Helical" evidence="6">
    <location>
        <begin position="380"/>
        <end position="398"/>
    </location>
</feature>
<sequence>MPQLGFLRTSLAPLFRRKSITERGLSTGLKRNLTAKQLLALGVGATIGAGLFSITGVAAAENAGPAVALAYLLGAIVCSFIGLCYSELASMIPIVGSAYTYTYIALGELAAWVIGWDLIMEYAVGAAIVAVSWSRYVGSILHSWGVYFPVKLTASPFETVTLSDGSVGQGIINLPAILVICCLSLVLIRGISHSTRLNTVMVIIKLLVIVLVICFGFYYIKPANYIPFIPENTGEFGHFGYSGILRAAATTFFAYIGFDAVSTVTQEAKNPSRDMPIGILGSLAVCAVVYITFSLILTGLVNYKDMLNDAAPVATAIDQTSFPWLKVAVKLGVLCGFTSVLLVMLLAQSRIFYSMAKDGLLPRLFSEVHHAWQTPWRSNMFFMVMTSLLAGFLPIGALGRMISIGTLLAFGIVCFTVLILRFTMPDIKRPFRVPGGIIIPILGIFSCLLMMLSLGVSTWSWLVIWLAVGIALYFCYGYRHSRLRS</sequence>
<evidence type="ECO:0000256" key="1">
    <source>
        <dbReference type="ARBA" id="ARBA00004141"/>
    </source>
</evidence>
<evidence type="ECO:0000313" key="7">
    <source>
        <dbReference type="EMBL" id="QNT78918.1"/>
    </source>
</evidence>
<accession>A0A7H1NT08</accession>
<evidence type="ECO:0000256" key="5">
    <source>
        <dbReference type="ARBA" id="ARBA00023136"/>
    </source>
</evidence>
<evidence type="ECO:0000256" key="4">
    <source>
        <dbReference type="ARBA" id="ARBA00022989"/>
    </source>
</evidence>
<feature type="transmembrane region" description="Helical" evidence="6">
    <location>
        <begin position="279"/>
        <end position="303"/>
    </location>
</feature>
<gene>
    <name evidence="7" type="primary">yhdG_3</name>
    <name evidence="7" type="ORF">JGUZn3_17000</name>
</gene>
<dbReference type="PANTHER" id="PTHR43243">
    <property type="entry name" value="INNER MEMBRANE TRANSPORTER YGJI-RELATED"/>
    <property type="match status" value="1"/>
</dbReference>
<dbReference type="EMBL" id="CP060244">
    <property type="protein sequence ID" value="QNT78918.1"/>
    <property type="molecule type" value="Genomic_DNA"/>
</dbReference>
<dbReference type="Pfam" id="PF13520">
    <property type="entry name" value="AA_permease_2"/>
    <property type="match status" value="1"/>
</dbReference>
<comment type="subcellular location">
    <subcellularLocation>
        <location evidence="1">Membrane</location>
        <topology evidence="1">Multi-pass membrane protein</topology>
    </subcellularLocation>
</comment>
<name>A0A7H1NT08_9PROT</name>
<feature type="transmembrane region" description="Helical" evidence="6">
    <location>
        <begin position="323"/>
        <end position="347"/>
    </location>
</feature>
<dbReference type="GO" id="GO:0016020">
    <property type="term" value="C:membrane"/>
    <property type="evidence" value="ECO:0007669"/>
    <property type="project" value="UniProtKB-SubCell"/>
</dbReference>
<evidence type="ECO:0000256" key="6">
    <source>
        <dbReference type="SAM" id="Phobius"/>
    </source>
</evidence>
<dbReference type="Gene3D" id="1.20.1740.10">
    <property type="entry name" value="Amino acid/polyamine transporter I"/>
    <property type="match status" value="1"/>
</dbReference>
<feature type="transmembrane region" description="Helical" evidence="6">
    <location>
        <begin position="38"/>
        <end position="60"/>
    </location>
</feature>
<reference evidence="7 8" key="1">
    <citation type="submission" date="2020-08" db="EMBL/GenBank/DDBJ databases">
        <title>Complete genome sequence of Entomobacter blattae G55GP.</title>
        <authorList>
            <person name="Poehlein A."/>
            <person name="Guzman J."/>
            <person name="Daniel R."/>
            <person name="Vilcinskas A."/>
        </authorList>
    </citation>
    <scope>NUCLEOTIDE SEQUENCE [LARGE SCALE GENOMIC DNA]</scope>
    <source>
        <strain evidence="7 8">G55GP</strain>
    </source>
</reference>
<protein>
    <submittedName>
        <fullName evidence="7">Putative amino acid permease YhdG</fullName>
    </submittedName>
</protein>
<feature type="transmembrane region" description="Helical" evidence="6">
    <location>
        <begin position="240"/>
        <end position="258"/>
    </location>
</feature>
<feature type="transmembrane region" description="Helical" evidence="6">
    <location>
        <begin position="435"/>
        <end position="453"/>
    </location>
</feature>
<organism evidence="7 8">
    <name type="scientific">Entomobacter blattae</name>
    <dbReference type="NCBI Taxonomy" id="2762277"/>
    <lineage>
        <taxon>Bacteria</taxon>
        <taxon>Pseudomonadati</taxon>
        <taxon>Pseudomonadota</taxon>
        <taxon>Alphaproteobacteria</taxon>
        <taxon>Acetobacterales</taxon>
        <taxon>Acetobacteraceae</taxon>
        <taxon>Entomobacter</taxon>
    </lineage>
</organism>
<keyword evidence="2" id="KW-0813">Transport</keyword>
<dbReference type="KEGG" id="ebla:JGUZn3_17000"/>
<keyword evidence="4 6" id="KW-1133">Transmembrane helix</keyword>
<evidence type="ECO:0000256" key="2">
    <source>
        <dbReference type="ARBA" id="ARBA00022448"/>
    </source>
</evidence>
<feature type="transmembrane region" description="Helical" evidence="6">
    <location>
        <begin position="66"/>
        <end position="88"/>
    </location>
</feature>
<keyword evidence="3 6" id="KW-0812">Transmembrane</keyword>
<dbReference type="PIRSF" id="PIRSF006060">
    <property type="entry name" value="AA_transporter"/>
    <property type="match status" value="1"/>
</dbReference>
<keyword evidence="5 6" id="KW-0472">Membrane</keyword>
<dbReference type="PANTHER" id="PTHR43243:SF4">
    <property type="entry name" value="CATIONIC AMINO ACID TRANSPORTER 4"/>
    <property type="match status" value="1"/>
</dbReference>
<dbReference type="Proteomes" id="UP000516349">
    <property type="component" value="Chromosome"/>
</dbReference>